<reference evidence="2 3" key="2">
    <citation type="journal article" date="2011" name="Stand. Genomic Sci.">
        <title>Complete genome sequence of Tolumonas auensis type strain (TA 4).</title>
        <authorList>
            <person name="Chertkov O."/>
            <person name="Copeland A."/>
            <person name="Lucas S."/>
            <person name="Lapidus A."/>
            <person name="Berry K.W."/>
            <person name="Detter J.C."/>
            <person name="Del Rio T.G."/>
            <person name="Hammon N."/>
            <person name="Dalin E."/>
            <person name="Tice H."/>
            <person name="Pitluck S."/>
            <person name="Richardson P."/>
            <person name="Bruce D."/>
            <person name="Goodwin L."/>
            <person name="Han C."/>
            <person name="Tapia R."/>
            <person name="Saunders E."/>
            <person name="Schmutz J."/>
            <person name="Brettin T."/>
            <person name="Larimer F."/>
            <person name="Land M."/>
            <person name="Hauser L."/>
            <person name="Spring S."/>
            <person name="Rohde M."/>
            <person name="Kyrpides N.C."/>
            <person name="Ivanova N."/>
            <person name="Goker M."/>
            <person name="Beller H.R."/>
            <person name="Klenk H.P."/>
            <person name="Woyke T."/>
        </authorList>
    </citation>
    <scope>NUCLEOTIDE SEQUENCE [LARGE SCALE GENOMIC DNA]</scope>
    <source>
        <strain evidence="3">DSM 9187 / TA4</strain>
    </source>
</reference>
<dbReference type="STRING" id="595494.Tola_1339"/>
<evidence type="ECO:0000313" key="3">
    <source>
        <dbReference type="Proteomes" id="UP000009073"/>
    </source>
</evidence>
<name>C4LED8_TOLAT</name>
<dbReference type="EMBL" id="CP001616">
    <property type="protein sequence ID" value="ACQ92955.1"/>
    <property type="molecule type" value="Genomic_DNA"/>
</dbReference>
<dbReference type="SUPFAM" id="SSF51011">
    <property type="entry name" value="Glycosyl hydrolase domain"/>
    <property type="match status" value="1"/>
</dbReference>
<dbReference type="InterPro" id="IPR017853">
    <property type="entry name" value="GH"/>
</dbReference>
<dbReference type="eggNOG" id="COG0366">
    <property type="taxonomic scope" value="Bacteria"/>
</dbReference>
<dbReference type="PANTHER" id="PTHR10357:SF213">
    <property type="entry name" value="ALPHA AMYLASE CATALYTIC REGION"/>
    <property type="match status" value="1"/>
</dbReference>
<evidence type="ECO:0000313" key="2">
    <source>
        <dbReference type="EMBL" id="ACQ92955.1"/>
    </source>
</evidence>
<dbReference type="Gene3D" id="3.20.20.80">
    <property type="entry name" value="Glycosidases"/>
    <property type="match status" value="1"/>
</dbReference>
<dbReference type="KEGG" id="tau:Tola_1339"/>
<organism evidence="2 3">
    <name type="scientific">Tolumonas auensis (strain DSM 9187 / NBRC 110442 / TA 4)</name>
    <dbReference type="NCBI Taxonomy" id="595494"/>
    <lineage>
        <taxon>Bacteria</taxon>
        <taxon>Pseudomonadati</taxon>
        <taxon>Pseudomonadota</taxon>
        <taxon>Gammaproteobacteria</taxon>
        <taxon>Aeromonadales</taxon>
        <taxon>Aeromonadaceae</taxon>
        <taxon>Tolumonas</taxon>
    </lineage>
</organism>
<proteinExistence type="predicted"/>
<dbReference type="Gene3D" id="1.10.1740.10">
    <property type="match status" value="1"/>
</dbReference>
<dbReference type="InterPro" id="IPR044077">
    <property type="entry name" value="Amylosucrase"/>
</dbReference>
<evidence type="ECO:0000259" key="1">
    <source>
        <dbReference type="SMART" id="SM00642"/>
    </source>
</evidence>
<dbReference type="OrthoDB" id="9805159at2"/>
<dbReference type="SUPFAM" id="SSF51445">
    <property type="entry name" value="(Trans)glycosidases"/>
    <property type="match status" value="1"/>
</dbReference>
<dbReference type="Gene3D" id="2.60.40.1180">
    <property type="entry name" value="Golgi alpha-mannosidase II"/>
    <property type="match status" value="1"/>
</dbReference>
<dbReference type="GO" id="GO:0047669">
    <property type="term" value="F:amylosucrase activity"/>
    <property type="evidence" value="ECO:0007669"/>
    <property type="project" value="InterPro"/>
</dbReference>
<dbReference type="CAZy" id="GH13">
    <property type="family name" value="Glycoside Hydrolase Family 13"/>
</dbReference>
<dbReference type="GO" id="GO:0005975">
    <property type="term" value="P:carbohydrate metabolic process"/>
    <property type="evidence" value="ECO:0007669"/>
    <property type="project" value="InterPro"/>
</dbReference>
<sequence length="643" mass="74434">MSVNKHQLLHDVVSLLSKKYAGKDLSEFLVRFGAQFGDVFAKFDRLYGYREDFSNRFSELILALAEMHLARDPELRDLDRQREEDKDWIMSPNWVATMLYVDRFSKNLKGFMQKIDYLEELGVNYVHLMPLLKMPQEANDGGYAVSDYRTVEKRFGSMADIRKIAKTFRAKNMLLELDLVLNHTSNEHEWAKKALQGEKEYQDMYYMYDDRSMPDAFEQTLPEIFPENAPGNFTYLPAINKWVFTVFNTYQWDLNYTNPKVFIEMIKILLNLANQGVDVLRLDAVAFMWKKLGTQSQNLEEAHILLQLFKACTKIAAPGAIFKAEAIVQPVEIVKYLGGGTVDECEIAYNASYMVYLWDAMATQNKRILEHGLQNIPRLPKGTTWINYIRCHDDIGLGYADQDILAAGYNPFDHKQFMISYYVGEFEGSPAKGQRFMYNPKTKDARITGATATLLGLEKGLEESNAELTELAVRKILLMHSGIMSFGGIPLVYYGDELACTNDYSFLEDPSKQDDNRWLNRPIIDWKKAAKRNQPGTIEHRVFSALKQMIALRKSIPEFYNENDYQLVKNDNPHVFSFLRTRDWHKTLVLMNVSSQPQTVYQTVLEQTGFGHYVYDQYQQQDVALENGALTLEPFQFLWLKQK</sequence>
<dbReference type="Proteomes" id="UP000009073">
    <property type="component" value="Chromosome"/>
</dbReference>
<accession>C4LED8</accession>
<feature type="domain" description="Glycosyl hydrolase family 13 catalytic" evidence="1">
    <location>
        <begin position="98"/>
        <end position="553"/>
    </location>
</feature>
<dbReference type="InterPro" id="IPR045857">
    <property type="entry name" value="O16G_dom_2"/>
</dbReference>
<keyword evidence="3" id="KW-1185">Reference proteome</keyword>
<dbReference type="Pfam" id="PF00128">
    <property type="entry name" value="Alpha-amylase"/>
    <property type="match status" value="1"/>
</dbReference>
<dbReference type="RefSeq" id="WP_012729554.1">
    <property type="nucleotide sequence ID" value="NC_012691.1"/>
</dbReference>
<dbReference type="InterPro" id="IPR013780">
    <property type="entry name" value="Glyco_hydro_b"/>
</dbReference>
<dbReference type="CDD" id="cd11324">
    <property type="entry name" value="AmyAc_Amylosucrase"/>
    <property type="match status" value="1"/>
</dbReference>
<dbReference type="InterPro" id="IPR006047">
    <property type="entry name" value="GH13_cat_dom"/>
</dbReference>
<gene>
    <name evidence="2" type="ordered locus">Tola_1339</name>
</gene>
<protein>
    <submittedName>
        <fullName evidence="2">Alpha amylase catalytic region</fullName>
    </submittedName>
</protein>
<dbReference type="AlphaFoldDB" id="C4LED8"/>
<dbReference type="HOGENOM" id="CLU_022796_0_0_6"/>
<dbReference type="PANTHER" id="PTHR10357">
    <property type="entry name" value="ALPHA-AMYLASE FAMILY MEMBER"/>
    <property type="match status" value="1"/>
</dbReference>
<dbReference type="Gene3D" id="3.90.400.10">
    <property type="entry name" value="Oligo-1,6-glucosidase, Domain 2"/>
    <property type="match status" value="1"/>
</dbReference>
<dbReference type="SMART" id="SM00642">
    <property type="entry name" value="Aamy"/>
    <property type="match status" value="1"/>
</dbReference>
<reference evidence="3" key="1">
    <citation type="submission" date="2009-05" db="EMBL/GenBank/DDBJ databases">
        <title>Complete sequence of Tolumonas auensis DSM 9187.</title>
        <authorList>
            <consortium name="US DOE Joint Genome Institute"/>
            <person name="Lucas S."/>
            <person name="Copeland A."/>
            <person name="Lapidus A."/>
            <person name="Glavina del Rio T."/>
            <person name="Tice H."/>
            <person name="Bruce D."/>
            <person name="Goodwin L."/>
            <person name="Pitluck S."/>
            <person name="Chertkov O."/>
            <person name="Brettin T."/>
            <person name="Detter J.C."/>
            <person name="Han C."/>
            <person name="Larimer F."/>
            <person name="Land M."/>
            <person name="Hauser L."/>
            <person name="Kyrpides N."/>
            <person name="Mikhailova N."/>
            <person name="Spring S."/>
            <person name="Beller H."/>
        </authorList>
    </citation>
    <scope>NUCLEOTIDE SEQUENCE [LARGE SCALE GENOMIC DNA]</scope>
    <source>
        <strain evidence="3">DSM 9187 / TA4</strain>
    </source>
</reference>